<evidence type="ECO:0000313" key="3">
    <source>
        <dbReference type="Proteomes" id="UP001454036"/>
    </source>
</evidence>
<organism evidence="2 3">
    <name type="scientific">Lithospermum erythrorhizon</name>
    <name type="common">Purple gromwell</name>
    <name type="synonym">Lithospermum officinale var. erythrorhizon</name>
    <dbReference type="NCBI Taxonomy" id="34254"/>
    <lineage>
        <taxon>Eukaryota</taxon>
        <taxon>Viridiplantae</taxon>
        <taxon>Streptophyta</taxon>
        <taxon>Embryophyta</taxon>
        <taxon>Tracheophyta</taxon>
        <taxon>Spermatophyta</taxon>
        <taxon>Magnoliopsida</taxon>
        <taxon>eudicotyledons</taxon>
        <taxon>Gunneridae</taxon>
        <taxon>Pentapetalae</taxon>
        <taxon>asterids</taxon>
        <taxon>lamiids</taxon>
        <taxon>Boraginales</taxon>
        <taxon>Boraginaceae</taxon>
        <taxon>Boraginoideae</taxon>
        <taxon>Lithospermeae</taxon>
        <taxon>Lithospermum</taxon>
    </lineage>
</organism>
<proteinExistence type="predicted"/>
<dbReference type="SUPFAM" id="SSF52047">
    <property type="entry name" value="RNI-like"/>
    <property type="match status" value="1"/>
</dbReference>
<reference evidence="2 3" key="1">
    <citation type="submission" date="2024-01" db="EMBL/GenBank/DDBJ databases">
        <title>The complete chloroplast genome sequence of Lithospermum erythrorhizon: insights into the phylogenetic relationship among Boraginaceae species and the maternal lineages of purple gromwells.</title>
        <authorList>
            <person name="Okada T."/>
            <person name="Watanabe K."/>
        </authorList>
    </citation>
    <scope>NUCLEOTIDE SEQUENCE [LARGE SCALE GENOMIC DNA]</scope>
</reference>
<dbReference type="Proteomes" id="UP001454036">
    <property type="component" value="Unassembled WGS sequence"/>
</dbReference>
<protein>
    <submittedName>
        <fullName evidence="2">ATP synthase</fullName>
    </submittedName>
</protein>
<feature type="domain" description="F-box" evidence="1">
    <location>
        <begin position="182"/>
        <end position="229"/>
    </location>
</feature>
<evidence type="ECO:0000313" key="2">
    <source>
        <dbReference type="EMBL" id="GAA0139696.1"/>
    </source>
</evidence>
<dbReference type="EMBL" id="BAABME010000111">
    <property type="protein sequence ID" value="GAA0139696.1"/>
    <property type="molecule type" value="Genomic_DNA"/>
</dbReference>
<dbReference type="Gene3D" id="1.20.1280.50">
    <property type="match status" value="1"/>
</dbReference>
<keyword evidence="3" id="KW-1185">Reference proteome</keyword>
<accession>A0AAV3NKS8</accession>
<dbReference type="InterPro" id="IPR032675">
    <property type="entry name" value="LRR_dom_sf"/>
</dbReference>
<dbReference type="Gene3D" id="3.80.10.10">
    <property type="entry name" value="Ribonuclease Inhibitor"/>
    <property type="match status" value="1"/>
</dbReference>
<dbReference type="PANTHER" id="PTHR13382">
    <property type="entry name" value="MITOCHONDRIAL ATP SYNTHASE COUPLING FACTOR B"/>
    <property type="match status" value="1"/>
</dbReference>
<sequence length="450" mass="50337">MASNYSHCPIFSAHLYEDKLVSLMRIEGVAEVNSEGFGRKCSMIRDNEECFDFGSGEVDWIGSPVFESVDVMDLLPSDPFGMDISTTVTAITGWIDDLEVDYGGFGRGGIDDNTLFVGLDPIWNDAMRFESSPKTMTLGEVPVVVTSVAQCSEERSIVDSFSRDSEGSSSNISMAERLTSLSDEDNGIPHDGLFFALGYLGVKDLLSVSRVCSSLHSAVHTDSLLWTRIHIDQPLNQRITDDLLFQLCSKAQGSLQCLRLVECLKITDDGLRRVVESNAHLTKLYVPGCTKLSIDGIINIVKDVNSRKGAQGIKTLRIGGLYGATFKHFEEVIFLLGSDNKAQERNCNPLFYSRRNYRWSCDDDRGLDIEICPMCHKPRIVYDCPAKECQEKHKRTQVCRACILCIARCVDCGRCINENAYEENFYMEVQCSYCFKDPLKSRVKLAEKSI</sequence>
<name>A0AAV3NKS8_LITER</name>
<dbReference type="InterPro" id="IPR036047">
    <property type="entry name" value="F-box-like_dom_sf"/>
</dbReference>
<dbReference type="SUPFAM" id="SSF81383">
    <property type="entry name" value="F-box domain"/>
    <property type="match status" value="1"/>
</dbReference>
<dbReference type="AlphaFoldDB" id="A0AAV3NKS8"/>
<dbReference type="InterPro" id="IPR050648">
    <property type="entry name" value="F-box_LRR-repeat"/>
</dbReference>
<dbReference type="PANTHER" id="PTHR13382:SF22">
    <property type="entry name" value="F-BOX PROTEIN SKIP14"/>
    <property type="match status" value="1"/>
</dbReference>
<dbReference type="Pfam" id="PF12937">
    <property type="entry name" value="F-box-like"/>
    <property type="match status" value="1"/>
</dbReference>
<comment type="caution">
    <text evidence="2">The sequence shown here is derived from an EMBL/GenBank/DDBJ whole genome shotgun (WGS) entry which is preliminary data.</text>
</comment>
<evidence type="ECO:0000259" key="1">
    <source>
        <dbReference type="PROSITE" id="PS50181"/>
    </source>
</evidence>
<dbReference type="GO" id="GO:0005737">
    <property type="term" value="C:cytoplasm"/>
    <property type="evidence" value="ECO:0007669"/>
    <property type="project" value="TreeGrafter"/>
</dbReference>
<gene>
    <name evidence="2" type="ORF">LIER_01189</name>
</gene>
<dbReference type="PROSITE" id="PS50181">
    <property type="entry name" value="FBOX"/>
    <property type="match status" value="1"/>
</dbReference>
<dbReference type="InterPro" id="IPR001810">
    <property type="entry name" value="F-box_dom"/>
</dbReference>